<feature type="compositionally biased region" description="Pro residues" evidence="5">
    <location>
        <begin position="170"/>
        <end position="180"/>
    </location>
</feature>
<evidence type="ECO:0000256" key="2">
    <source>
        <dbReference type="ARBA" id="ARBA00022741"/>
    </source>
</evidence>
<dbReference type="Pfam" id="PF26156">
    <property type="entry name" value="PARP4_MVP-ID"/>
    <property type="match status" value="1"/>
</dbReference>
<evidence type="ECO:0000256" key="4">
    <source>
        <dbReference type="RuleBase" id="RU003322"/>
    </source>
</evidence>
<feature type="region of interest" description="Disordered" evidence="5">
    <location>
        <begin position="115"/>
        <end position="140"/>
    </location>
</feature>
<dbReference type="SUPFAM" id="SSF100920">
    <property type="entry name" value="Heat shock protein 70kD (HSP70), peptide-binding domain"/>
    <property type="match status" value="1"/>
</dbReference>
<dbReference type="EMBL" id="CAJNOU010000648">
    <property type="protein sequence ID" value="CAF1056163.1"/>
    <property type="molecule type" value="Genomic_DNA"/>
</dbReference>
<feature type="region of interest" description="Disordered" evidence="5">
    <location>
        <begin position="157"/>
        <end position="184"/>
    </location>
</feature>
<name>A0A814KUN9_9BILA</name>
<feature type="region of interest" description="Disordered" evidence="5">
    <location>
        <begin position="230"/>
        <end position="260"/>
    </location>
</feature>
<evidence type="ECO:0000256" key="1">
    <source>
        <dbReference type="ARBA" id="ARBA00007381"/>
    </source>
</evidence>
<evidence type="ECO:0000256" key="5">
    <source>
        <dbReference type="SAM" id="MobiDB-lite"/>
    </source>
</evidence>
<feature type="domain" description="PARP4 MVP-ID C-terminal" evidence="6">
    <location>
        <begin position="580"/>
        <end position="719"/>
    </location>
</feature>
<evidence type="ECO:0000256" key="3">
    <source>
        <dbReference type="ARBA" id="ARBA00022840"/>
    </source>
</evidence>
<evidence type="ECO:0000313" key="7">
    <source>
        <dbReference type="EMBL" id="CAF1056163.1"/>
    </source>
</evidence>
<dbReference type="GO" id="GO:0005524">
    <property type="term" value="F:ATP binding"/>
    <property type="evidence" value="ECO:0007669"/>
    <property type="project" value="UniProtKB-KW"/>
</dbReference>
<evidence type="ECO:0000313" key="8">
    <source>
        <dbReference type="Proteomes" id="UP000663889"/>
    </source>
</evidence>
<dbReference type="Gene3D" id="2.60.34.10">
    <property type="entry name" value="Substrate Binding Domain Of DNAk, Chain A, domain 1"/>
    <property type="match status" value="1"/>
</dbReference>
<comment type="similarity">
    <text evidence="1 4">Belongs to the heat shock protein 70 family.</text>
</comment>
<dbReference type="PRINTS" id="PR00301">
    <property type="entry name" value="HEATSHOCK70"/>
</dbReference>
<dbReference type="InterPro" id="IPR058904">
    <property type="entry name" value="PARP4_MVP-ID"/>
</dbReference>
<organism evidence="7 8">
    <name type="scientific">Rotaria sordida</name>
    <dbReference type="NCBI Taxonomy" id="392033"/>
    <lineage>
        <taxon>Eukaryota</taxon>
        <taxon>Metazoa</taxon>
        <taxon>Spiralia</taxon>
        <taxon>Gnathifera</taxon>
        <taxon>Rotifera</taxon>
        <taxon>Eurotatoria</taxon>
        <taxon>Bdelloidea</taxon>
        <taxon>Philodinida</taxon>
        <taxon>Philodinidae</taxon>
        <taxon>Rotaria</taxon>
    </lineage>
</organism>
<dbReference type="SUPFAM" id="SSF101447">
    <property type="entry name" value="Formin homology 2 domain (FH2 domain)"/>
    <property type="match status" value="1"/>
</dbReference>
<protein>
    <recommendedName>
        <fullName evidence="6">PARP4 MVP-ID C-terminal domain-containing protein</fullName>
    </recommendedName>
</protein>
<sequence length="720" mass="79739">MMMTIIRTYRYALNEHEKANEIENKMRNDLKTEMISATTEERQTLQQRCQTNNLIITSDDDESSVDFDGKASGKKIPAPEPWALAALSDSSDEGDDMGFGCFDDYMPTASYSAARKMPAPGKDSLKLQPESDDESDDNFLNIFDDYVPTASCPASAASFSSQRLPAPHSLRPPPPPPPRPQFMHHSAAVRGRGGMSRPLPPQRDAAKTSIAFSEMPPPAVNQSLQQNFSLPQSTPHLETSAAPPPPPPPPLPPLPTTTATTSSFLLDNFDQAFVGGSSVSNQSSESADRLKRDELLDDISSCIAPSSLSIASPKKSYPTASLKMKAASDEPRIIRGGCMRSSTAATQSAISTIGKRKNVETLQSKMKEVPTSNTSICDLLLLDVCPLGFGIEDIHGQMHTLIRRNTTIPTRTQFYSVFTNAYAYQTTATIRIFEGEHNLTKYNTLLGEFSLSGLTTNYAAQTLEISIRMDLDANGILHVDAEEARSAAKASFNFTPNNQQRLTADDIARHITYVNSDPSFTAKSVYNRIPNDPLYMLDGQTESIMHNFSGEPITSRGQTTSTPLFSKLKDVRSTTTMIEELFNLQSKDGSFTLNKDLADVFHIDFDIFHGLENYLRKQALNIRNDILRLIGTGVILIWLALQTQASQQNTFQFLFNIEQIKVHLCSHLPANMSEQINKAIEFYQQTNQRNGIYCTQLELSDSSWNMFIQRILIGIDPVDN</sequence>
<dbReference type="GO" id="GO:0140662">
    <property type="term" value="F:ATP-dependent protein folding chaperone"/>
    <property type="evidence" value="ECO:0007669"/>
    <property type="project" value="InterPro"/>
</dbReference>
<dbReference type="InterPro" id="IPR013126">
    <property type="entry name" value="Hsp_70_fam"/>
</dbReference>
<proteinExistence type="inferred from homology"/>
<dbReference type="PANTHER" id="PTHR19375">
    <property type="entry name" value="HEAT SHOCK PROTEIN 70KDA"/>
    <property type="match status" value="1"/>
</dbReference>
<accession>A0A814KUN9</accession>
<feature type="compositionally biased region" description="Pro residues" evidence="5">
    <location>
        <begin position="242"/>
        <end position="255"/>
    </location>
</feature>
<gene>
    <name evidence="7" type="ORF">SEV965_LOCUS13602</name>
</gene>
<reference evidence="7" key="1">
    <citation type="submission" date="2021-02" db="EMBL/GenBank/DDBJ databases">
        <authorList>
            <person name="Nowell W R."/>
        </authorList>
    </citation>
    <scope>NUCLEOTIDE SEQUENCE</scope>
</reference>
<dbReference type="Pfam" id="PF00012">
    <property type="entry name" value="HSP70"/>
    <property type="match status" value="1"/>
</dbReference>
<dbReference type="InterPro" id="IPR029047">
    <property type="entry name" value="HSP70_peptide-bd_sf"/>
</dbReference>
<comment type="caution">
    <text evidence="7">The sequence shown here is derived from an EMBL/GenBank/DDBJ whole genome shotgun (WGS) entry which is preliminary data.</text>
</comment>
<evidence type="ECO:0000259" key="6">
    <source>
        <dbReference type="Pfam" id="PF26156"/>
    </source>
</evidence>
<keyword evidence="3 4" id="KW-0067">ATP-binding</keyword>
<dbReference type="Proteomes" id="UP000663889">
    <property type="component" value="Unassembled WGS sequence"/>
</dbReference>
<dbReference type="AlphaFoldDB" id="A0A814KUN9"/>
<keyword evidence="2 4" id="KW-0547">Nucleotide-binding</keyword>